<sequence length="216" mass="25404">MYGIKELLEDILFIDSDFKIVSKSITMLESSKLQLSEALNIADKVPQTVIQNNNSLISEKVKCHDKAPEVGVLKRSDFPFFKYAPITSSDVESRTKFFDERRQKTAEIDPAFFRTPAMNYEEWKAANFELRHHYTRGANHGFHYRICTRKGFHQASDLYCIKFLIQRIFAITSRRPTGKRQNRGPPPPRPYRTLDRSRASWRGRIVIRMYYDYLKL</sequence>
<proteinExistence type="predicted"/>
<comment type="caution">
    <text evidence="2">The sequence shown here is derived from an EMBL/GenBank/DDBJ whole genome shotgun (WGS) entry which is preliminary data.</text>
</comment>
<reference evidence="2 3" key="1">
    <citation type="journal article" date="2022" name="Allergy">
        <title>Genome assembly and annotation of Periplaneta americana reveal a comprehensive cockroach allergen profile.</title>
        <authorList>
            <person name="Wang L."/>
            <person name="Xiong Q."/>
            <person name="Saelim N."/>
            <person name="Wang L."/>
            <person name="Nong W."/>
            <person name="Wan A.T."/>
            <person name="Shi M."/>
            <person name="Liu X."/>
            <person name="Cao Q."/>
            <person name="Hui J.H.L."/>
            <person name="Sookrung N."/>
            <person name="Leung T.F."/>
            <person name="Tungtrongchitr A."/>
            <person name="Tsui S.K.W."/>
        </authorList>
    </citation>
    <scope>NUCLEOTIDE SEQUENCE [LARGE SCALE GENOMIC DNA]</scope>
    <source>
        <strain evidence="2">PWHHKU_190912</strain>
    </source>
</reference>
<accession>A0ABQ8S344</accession>
<keyword evidence="3" id="KW-1185">Reference proteome</keyword>
<name>A0ABQ8S344_PERAM</name>
<evidence type="ECO:0000313" key="3">
    <source>
        <dbReference type="Proteomes" id="UP001148838"/>
    </source>
</evidence>
<gene>
    <name evidence="2" type="ORF">ANN_24333</name>
</gene>
<dbReference type="EMBL" id="JAJSOF020000037">
    <property type="protein sequence ID" value="KAJ4428314.1"/>
    <property type="molecule type" value="Genomic_DNA"/>
</dbReference>
<evidence type="ECO:0000256" key="1">
    <source>
        <dbReference type="SAM" id="MobiDB-lite"/>
    </source>
</evidence>
<protein>
    <submittedName>
        <fullName evidence="2">Uncharacterized protein</fullName>
    </submittedName>
</protein>
<organism evidence="2 3">
    <name type="scientific">Periplaneta americana</name>
    <name type="common">American cockroach</name>
    <name type="synonym">Blatta americana</name>
    <dbReference type="NCBI Taxonomy" id="6978"/>
    <lineage>
        <taxon>Eukaryota</taxon>
        <taxon>Metazoa</taxon>
        <taxon>Ecdysozoa</taxon>
        <taxon>Arthropoda</taxon>
        <taxon>Hexapoda</taxon>
        <taxon>Insecta</taxon>
        <taxon>Pterygota</taxon>
        <taxon>Neoptera</taxon>
        <taxon>Polyneoptera</taxon>
        <taxon>Dictyoptera</taxon>
        <taxon>Blattodea</taxon>
        <taxon>Blattoidea</taxon>
        <taxon>Blattidae</taxon>
        <taxon>Blattinae</taxon>
        <taxon>Periplaneta</taxon>
    </lineage>
</organism>
<feature type="region of interest" description="Disordered" evidence="1">
    <location>
        <begin position="175"/>
        <end position="194"/>
    </location>
</feature>
<dbReference type="Proteomes" id="UP001148838">
    <property type="component" value="Unassembled WGS sequence"/>
</dbReference>
<evidence type="ECO:0000313" key="2">
    <source>
        <dbReference type="EMBL" id="KAJ4428314.1"/>
    </source>
</evidence>